<dbReference type="GO" id="GO:0000786">
    <property type="term" value="C:nucleosome"/>
    <property type="evidence" value="ECO:0007669"/>
    <property type="project" value="UniProtKB-KW"/>
</dbReference>
<dbReference type="Proteomes" id="UP000324091">
    <property type="component" value="Chromosome 14"/>
</dbReference>
<keyword evidence="8 10" id="KW-0539">Nucleus</keyword>
<feature type="region of interest" description="Disordered" evidence="11">
    <location>
        <begin position="207"/>
        <end position="299"/>
    </location>
</feature>
<dbReference type="PROSITE" id="PS00357">
    <property type="entry name" value="HISTONE_H2B"/>
    <property type="match status" value="1"/>
</dbReference>
<dbReference type="Gene3D" id="1.10.10.10">
    <property type="entry name" value="Winged helix-like DNA-binding domain superfamily/Winged helix DNA-binding domain"/>
    <property type="match status" value="1"/>
</dbReference>
<evidence type="ECO:0000256" key="2">
    <source>
        <dbReference type="ARBA" id="ARBA00004286"/>
    </source>
</evidence>
<keyword evidence="9 10" id="KW-0544">Nucleosome core</keyword>
<dbReference type="SUPFAM" id="SSF46785">
    <property type="entry name" value="Winged helix' DNA-binding domain"/>
    <property type="match status" value="1"/>
</dbReference>
<protein>
    <recommendedName>
        <fullName evidence="10">Histone H2B</fullName>
    </recommendedName>
</protein>
<dbReference type="SMART" id="SM00526">
    <property type="entry name" value="H15"/>
    <property type="match status" value="1"/>
</dbReference>
<dbReference type="FunFam" id="1.10.20.10:FF:000045">
    <property type="entry name" value="Histone H2B"/>
    <property type="match status" value="1"/>
</dbReference>
<evidence type="ECO:0000256" key="6">
    <source>
        <dbReference type="ARBA" id="ARBA00022843"/>
    </source>
</evidence>
<dbReference type="GO" id="GO:0005634">
    <property type="term" value="C:nucleus"/>
    <property type="evidence" value="ECO:0007669"/>
    <property type="project" value="UniProtKB-SubCell"/>
</dbReference>
<evidence type="ECO:0000256" key="7">
    <source>
        <dbReference type="ARBA" id="ARBA00023125"/>
    </source>
</evidence>
<comment type="caution">
    <text evidence="13">The sequence shown here is derived from an EMBL/GenBank/DDBJ whole genome shotgun (WGS) entry which is preliminary data.</text>
</comment>
<dbReference type="InterPro" id="IPR055333">
    <property type="entry name" value="HISTONE_H2B_site"/>
</dbReference>
<comment type="similarity">
    <text evidence="3 10">Belongs to the histone H2B family.</text>
</comment>
<dbReference type="CDD" id="cd00073">
    <property type="entry name" value="H15"/>
    <property type="match status" value="1"/>
</dbReference>
<keyword evidence="7 10" id="KW-0238">DNA-binding</keyword>
<dbReference type="InterPro" id="IPR000558">
    <property type="entry name" value="Histone_H2B"/>
</dbReference>
<dbReference type="PRINTS" id="PR00621">
    <property type="entry name" value="HISTONEH2B"/>
</dbReference>
<dbReference type="PROSITE" id="PS51504">
    <property type="entry name" value="H15"/>
    <property type="match status" value="1"/>
</dbReference>
<dbReference type="SUPFAM" id="SSF47113">
    <property type="entry name" value="Histone-fold"/>
    <property type="match status" value="1"/>
</dbReference>
<dbReference type="InterPro" id="IPR009072">
    <property type="entry name" value="Histone-fold"/>
</dbReference>
<dbReference type="InterPro" id="IPR007125">
    <property type="entry name" value="H2A/H2B/H3"/>
</dbReference>
<evidence type="ECO:0000256" key="10">
    <source>
        <dbReference type="RuleBase" id="RU000451"/>
    </source>
</evidence>
<evidence type="ECO:0000313" key="14">
    <source>
        <dbReference type="Proteomes" id="UP000324091"/>
    </source>
</evidence>
<accession>A0A5C6P736</accession>
<dbReference type="CDD" id="cd22910">
    <property type="entry name" value="HFD_H2B"/>
    <property type="match status" value="1"/>
</dbReference>
<evidence type="ECO:0000256" key="1">
    <source>
        <dbReference type="ARBA" id="ARBA00004123"/>
    </source>
</evidence>
<dbReference type="AlphaFoldDB" id="A0A5C6P736"/>
<comment type="subunit">
    <text evidence="10">The nucleosome is a histone octamer containing two molecules each of H2A, H2B, H3 and H4 assembled in one H3-H4 heterotetramer and two H2A-H2B heterodimers. The octamer wraps approximately 147 bp of DNA.</text>
</comment>
<dbReference type="GO" id="GO:0003677">
    <property type="term" value="F:DNA binding"/>
    <property type="evidence" value="ECO:0007669"/>
    <property type="project" value="UniProtKB-KW"/>
</dbReference>
<sequence length="299" mass="31921">MSIMNSFVKDIFERIASEASRLAHYNKRLTISSREIQTAVRLLLPGELAKHAVSEGTKAVTKYTSSKRQDGFTLHGSHVLYKSRLPLTRLFKSTTNMAEEAPAAAAAPAPAKVAKKKASAPRKKDAVPLPKLILIVLAESKDRKGTSVTVIKKNLSTRGVDLLKANKRINLTLARLVSNGSVVQVKGTGASGSFKLAKTEPAKNVKKVVRKSPVKVKKPVSKSKAPAKKAAAKKTAVKKTAAKKTAVKKASPKKAVAKAKPSPKKAPKKSPAKKPAKKAPAKKAAKKPVKKTAAKKSKK</sequence>
<reference evidence="13 14" key="1">
    <citation type="submission" date="2019-04" db="EMBL/GenBank/DDBJ databases">
        <title>Chromosome genome assembly for Takifugu flavidus.</title>
        <authorList>
            <person name="Xiao S."/>
        </authorList>
    </citation>
    <scope>NUCLEOTIDE SEQUENCE [LARGE SCALE GENOMIC DNA]</scope>
    <source>
        <strain evidence="13">HTHZ2018</strain>
        <tissue evidence="13">Muscle</tissue>
    </source>
</reference>
<dbReference type="SMART" id="SM00427">
    <property type="entry name" value="H2B"/>
    <property type="match status" value="1"/>
</dbReference>
<dbReference type="GO" id="GO:0006334">
    <property type="term" value="P:nucleosome assembly"/>
    <property type="evidence" value="ECO:0007669"/>
    <property type="project" value="InterPro"/>
</dbReference>
<dbReference type="EMBL" id="RHFK02000006">
    <property type="protein sequence ID" value="TWW75245.1"/>
    <property type="molecule type" value="Genomic_DNA"/>
</dbReference>
<evidence type="ECO:0000256" key="8">
    <source>
        <dbReference type="ARBA" id="ARBA00023242"/>
    </source>
</evidence>
<dbReference type="InterPro" id="IPR036390">
    <property type="entry name" value="WH_DNA-bd_sf"/>
</dbReference>
<keyword evidence="14" id="KW-1185">Reference proteome</keyword>
<keyword evidence="6" id="KW-0832">Ubl conjugation</keyword>
<dbReference type="PANTHER" id="PTHR23428">
    <property type="entry name" value="HISTONE H2B"/>
    <property type="match status" value="1"/>
</dbReference>
<evidence type="ECO:0000259" key="12">
    <source>
        <dbReference type="PROSITE" id="PS51504"/>
    </source>
</evidence>
<feature type="domain" description="H15" evidence="12">
    <location>
        <begin position="125"/>
        <end position="198"/>
    </location>
</feature>
<dbReference type="InterPro" id="IPR005818">
    <property type="entry name" value="Histone_H1/H5_H15"/>
</dbReference>
<evidence type="ECO:0000256" key="4">
    <source>
        <dbReference type="ARBA" id="ARBA00022454"/>
    </source>
</evidence>
<dbReference type="GO" id="GO:0030527">
    <property type="term" value="F:structural constituent of chromatin"/>
    <property type="evidence" value="ECO:0007669"/>
    <property type="project" value="InterPro"/>
</dbReference>
<name>A0A5C6P736_9TELE</name>
<evidence type="ECO:0000256" key="3">
    <source>
        <dbReference type="ARBA" id="ARBA00006846"/>
    </source>
</evidence>
<evidence type="ECO:0000256" key="9">
    <source>
        <dbReference type="ARBA" id="ARBA00023269"/>
    </source>
</evidence>
<dbReference type="Gene3D" id="1.10.20.10">
    <property type="entry name" value="Histone, subunit A"/>
    <property type="match status" value="1"/>
</dbReference>
<dbReference type="InterPro" id="IPR036388">
    <property type="entry name" value="WH-like_DNA-bd_sf"/>
</dbReference>
<evidence type="ECO:0000256" key="11">
    <source>
        <dbReference type="SAM" id="MobiDB-lite"/>
    </source>
</evidence>
<evidence type="ECO:0000313" key="13">
    <source>
        <dbReference type="EMBL" id="TWW75245.1"/>
    </source>
</evidence>
<dbReference type="GO" id="GO:0046982">
    <property type="term" value="F:protein heterodimerization activity"/>
    <property type="evidence" value="ECO:0007669"/>
    <property type="project" value="InterPro"/>
</dbReference>
<dbReference type="Pfam" id="PF00125">
    <property type="entry name" value="Histone"/>
    <property type="match status" value="1"/>
</dbReference>
<comment type="subcellular location">
    <subcellularLocation>
        <location evidence="2">Chromosome</location>
    </subcellularLocation>
    <subcellularLocation>
        <location evidence="1 10">Nucleus</location>
    </subcellularLocation>
</comment>
<keyword evidence="5" id="KW-1017">Isopeptide bond</keyword>
<evidence type="ECO:0000256" key="5">
    <source>
        <dbReference type="ARBA" id="ARBA00022499"/>
    </source>
</evidence>
<dbReference type="Pfam" id="PF00538">
    <property type="entry name" value="Linker_histone"/>
    <property type="match status" value="1"/>
</dbReference>
<keyword evidence="4 10" id="KW-0158">Chromosome</keyword>
<gene>
    <name evidence="13" type="ORF">D4764_14G0012480</name>
</gene>
<proteinExistence type="inferred from homology"/>
<organism evidence="13 14">
    <name type="scientific">Takifugu flavidus</name>
    <name type="common">sansaifugu</name>
    <dbReference type="NCBI Taxonomy" id="433684"/>
    <lineage>
        <taxon>Eukaryota</taxon>
        <taxon>Metazoa</taxon>
        <taxon>Chordata</taxon>
        <taxon>Craniata</taxon>
        <taxon>Vertebrata</taxon>
        <taxon>Euteleostomi</taxon>
        <taxon>Actinopterygii</taxon>
        <taxon>Neopterygii</taxon>
        <taxon>Teleostei</taxon>
        <taxon>Neoteleostei</taxon>
        <taxon>Acanthomorphata</taxon>
        <taxon>Eupercaria</taxon>
        <taxon>Tetraodontiformes</taxon>
        <taxon>Tetradontoidea</taxon>
        <taxon>Tetraodontidae</taxon>
        <taxon>Takifugu</taxon>
    </lineage>
</organism>